<dbReference type="eggNOG" id="ENOG502QU4T">
    <property type="taxonomic scope" value="Eukaryota"/>
</dbReference>
<dbReference type="OMA" id="LVCCNTQ"/>
<dbReference type="InterPro" id="IPR036322">
    <property type="entry name" value="WD40_repeat_dom_sf"/>
</dbReference>
<evidence type="ECO:0008006" key="3">
    <source>
        <dbReference type="Google" id="ProtNLM"/>
    </source>
</evidence>
<proteinExistence type="predicted"/>
<keyword evidence="2" id="KW-1185">Reference proteome</keyword>
<dbReference type="KEGG" id="tbl:TBLA_0F03180"/>
<dbReference type="HOGENOM" id="CLU_045414_1_0_1"/>
<gene>
    <name evidence="1" type="primary">TBLA0F03180</name>
    <name evidence="1" type="ORF">TBLA_0F03180</name>
</gene>
<dbReference type="OrthoDB" id="7668193at2759"/>
<reference evidence="1 2" key="1">
    <citation type="journal article" date="2011" name="Proc. Natl. Acad. Sci. U.S.A.">
        <title>Evolutionary erosion of yeast sex chromosomes by mating-type switching accidents.</title>
        <authorList>
            <person name="Gordon J.L."/>
            <person name="Armisen D."/>
            <person name="Proux-Wera E."/>
            <person name="Oheigeartaigh S.S."/>
            <person name="Byrne K.P."/>
            <person name="Wolfe K.H."/>
        </authorList>
    </citation>
    <scope>NUCLEOTIDE SEQUENCE [LARGE SCALE GENOMIC DNA]</scope>
    <source>
        <strain evidence="2">ATCC 34711 / CBS 6284 / DSM 70876 / NBRC 10599 / NRRL Y-10934 / UCD 77-7</strain>
    </source>
</reference>
<dbReference type="Gene3D" id="2.130.10.10">
    <property type="entry name" value="YVTN repeat-like/Quinoprotein amine dehydrogenase"/>
    <property type="match status" value="1"/>
</dbReference>
<dbReference type="GeneID" id="14496965"/>
<protein>
    <recommendedName>
        <fullName evidence="3">ASTRA-associated protein 1</fullName>
    </recommendedName>
</protein>
<evidence type="ECO:0000313" key="1">
    <source>
        <dbReference type="EMBL" id="CCH61856.1"/>
    </source>
</evidence>
<accession>I2H654</accession>
<dbReference type="EMBL" id="HE806321">
    <property type="protein sequence ID" value="CCH61856.1"/>
    <property type="molecule type" value="Genomic_DNA"/>
</dbReference>
<dbReference type="FunCoup" id="I2H654">
    <property type="interactions" value="62"/>
</dbReference>
<dbReference type="AlphaFoldDB" id="I2H654"/>
<dbReference type="STRING" id="1071380.I2H654"/>
<dbReference type="SUPFAM" id="SSF50978">
    <property type="entry name" value="WD40 repeat-like"/>
    <property type="match status" value="1"/>
</dbReference>
<organism evidence="1 2">
    <name type="scientific">Henningerozyma blattae (strain ATCC 34711 / CBS 6284 / DSM 70876 / NBRC 10599 / NRRL Y-10934 / UCD 77-7)</name>
    <name type="common">Yeast</name>
    <name type="synonym">Tetrapisispora blattae</name>
    <dbReference type="NCBI Taxonomy" id="1071380"/>
    <lineage>
        <taxon>Eukaryota</taxon>
        <taxon>Fungi</taxon>
        <taxon>Dikarya</taxon>
        <taxon>Ascomycota</taxon>
        <taxon>Saccharomycotina</taxon>
        <taxon>Saccharomycetes</taxon>
        <taxon>Saccharomycetales</taxon>
        <taxon>Saccharomycetaceae</taxon>
        <taxon>Henningerozyma</taxon>
    </lineage>
</organism>
<dbReference type="Proteomes" id="UP000002866">
    <property type="component" value="Chromosome 6"/>
</dbReference>
<evidence type="ECO:0000313" key="2">
    <source>
        <dbReference type="Proteomes" id="UP000002866"/>
    </source>
</evidence>
<dbReference type="RefSeq" id="XP_004181375.1">
    <property type="nucleotide sequence ID" value="XM_004181327.1"/>
</dbReference>
<dbReference type="InParanoid" id="I2H654"/>
<sequence>MNFTLRYHKTSVTSLCILRLVQEKVPRLISGDTEGKVVIWNLITRRPVTRYDIGKRVNIMSIEQIDDRLIGVLCKDYMLRILRVGQEEEMQEVWSIPVNTLNFANFQMGKLQDNGGNEYMLVCCNTQESENFDVYRVRLGEGEGGNRLQRVCHNVNVYEKLQENGYALQLNDLNKSGIIMKFVLDNNKGVVYCGTESGIIAGFGLPKAAGQDSGTVVYVNQGFSPEPVLDMCLDEGEDCLYGVSTGNAVKKFDVMEGTTRSIEVNRGGRLGQLSVLQEYILVGSWKGESIVISKKSGKVNASAKQRSNLVVSVSSNGQDKSRKFERNTKISSIVGLDRFEYEHGEHHRITETMRIDKFASKDWMIIGYDDGSIVLRCVNSPSIKRV</sequence>
<name>I2H654_HENB6</name>
<dbReference type="InterPro" id="IPR015943">
    <property type="entry name" value="WD40/YVTN_repeat-like_dom_sf"/>
</dbReference>